<dbReference type="GO" id="GO:0003676">
    <property type="term" value="F:nucleic acid binding"/>
    <property type="evidence" value="ECO:0007669"/>
    <property type="project" value="InterPro"/>
</dbReference>
<dbReference type="GO" id="GO:0008270">
    <property type="term" value="F:zinc ion binding"/>
    <property type="evidence" value="ECO:0007669"/>
    <property type="project" value="UniProtKB-KW"/>
</dbReference>
<evidence type="ECO:0000259" key="2">
    <source>
        <dbReference type="PROSITE" id="PS50158"/>
    </source>
</evidence>
<dbReference type="SMART" id="SM00343">
    <property type="entry name" value="ZnF_C2HC"/>
    <property type="match status" value="3"/>
</dbReference>
<evidence type="ECO:0000313" key="3">
    <source>
        <dbReference type="RefSeq" id="XP_028155420.1"/>
    </source>
</evidence>
<protein>
    <submittedName>
        <fullName evidence="3">Uncharacterized protein LOC114349268</fullName>
    </submittedName>
</protein>
<dbReference type="SUPFAM" id="SSF57756">
    <property type="entry name" value="Retrovirus zinc finger-like domains"/>
    <property type="match status" value="1"/>
</dbReference>
<evidence type="ECO:0000256" key="1">
    <source>
        <dbReference type="PROSITE-ProRule" id="PRU00047"/>
    </source>
</evidence>
<dbReference type="InParanoid" id="A0A6P7HIG3"/>
<organism evidence="3">
    <name type="scientific">Diabrotica virgifera virgifera</name>
    <name type="common">western corn rootworm</name>
    <dbReference type="NCBI Taxonomy" id="50390"/>
    <lineage>
        <taxon>Eukaryota</taxon>
        <taxon>Metazoa</taxon>
        <taxon>Ecdysozoa</taxon>
        <taxon>Arthropoda</taxon>
        <taxon>Hexapoda</taxon>
        <taxon>Insecta</taxon>
        <taxon>Pterygota</taxon>
        <taxon>Neoptera</taxon>
        <taxon>Endopterygota</taxon>
        <taxon>Coleoptera</taxon>
        <taxon>Polyphaga</taxon>
        <taxon>Cucujiformia</taxon>
        <taxon>Chrysomeloidea</taxon>
        <taxon>Chrysomelidae</taxon>
        <taxon>Galerucinae</taxon>
        <taxon>Diabroticina</taxon>
        <taxon>Diabroticites</taxon>
        <taxon>Diabrotica</taxon>
    </lineage>
</organism>
<keyword evidence="1" id="KW-0862">Zinc</keyword>
<dbReference type="InterPro" id="IPR001878">
    <property type="entry name" value="Znf_CCHC"/>
</dbReference>
<keyword evidence="1" id="KW-0863">Zinc-finger</keyword>
<dbReference type="RefSeq" id="XP_028155420.1">
    <property type="nucleotide sequence ID" value="XM_028299619.1"/>
</dbReference>
<dbReference type="Gene3D" id="4.10.60.10">
    <property type="entry name" value="Zinc finger, CCHC-type"/>
    <property type="match status" value="1"/>
</dbReference>
<name>A0A6P7HIG3_DIAVI</name>
<keyword evidence="1" id="KW-0479">Metal-binding</keyword>
<feature type="domain" description="CCHC-type" evidence="2">
    <location>
        <begin position="175"/>
        <end position="188"/>
    </location>
</feature>
<dbReference type="PROSITE" id="PS50158">
    <property type="entry name" value="ZF_CCHC"/>
    <property type="match status" value="1"/>
</dbReference>
<dbReference type="InterPro" id="IPR036875">
    <property type="entry name" value="Znf_CCHC_sf"/>
</dbReference>
<reference evidence="3" key="1">
    <citation type="submission" date="2025-08" db="UniProtKB">
        <authorList>
            <consortium name="RefSeq"/>
        </authorList>
    </citation>
    <scope>IDENTIFICATION</scope>
    <source>
        <tissue evidence="3">Whole insect</tissue>
    </source>
</reference>
<dbReference type="AlphaFoldDB" id="A0A6P7HIG3"/>
<gene>
    <name evidence="3" type="primary">LOC114349268</name>
</gene>
<sequence length="229" mass="26044">MDKGKKYNEVLSETKNKIDIGKMGIQVDRLKRTNGRDLLVKLKGRGAAQKLRAELNNKMQGKNTTIRRKKNFFTIANLDPEVSEKSLREGIKSYTGIPEGEIDIKLLRTNKHGEQVATIAVRPSKAEELRRYGTIRIGWTRCPVMERYAPVRCFKCLKFGQSTYECKEESRAVCCYNCLKTGHTAANCNNKAYCSVCKEEGHRMDRMACPAYRAPVYGRGDEGEPPRNE</sequence>
<accession>A0A6P7HIG3</accession>
<proteinExistence type="predicted"/>